<keyword evidence="2" id="KW-1185">Reference proteome</keyword>
<evidence type="ECO:0000313" key="1">
    <source>
        <dbReference type="EMBL" id="AOV96345.1"/>
    </source>
</evidence>
<protein>
    <submittedName>
        <fullName evidence="1">Uncharacterized protein</fullName>
    </submittedName>
</protein>
<name>A0ABM6EH50_9GAMM</name>
<sequence>MRFIHTIHNTVINIAGTDNPLVITNGDKIISFSGGPIVSEIQCVRPATPLTLTLLDNAITFNPTPMGSTTPQVKTLRWQASGSGRADTWTMRFTSANATASGDGVLLGGAKVTILDGANQVVPLDQAVTISGTQGEFRLALDARTAQAGNYTGNINVTLTAN</sequence>
<accession>A0ABM6EH50</accession>
<gene>
    <name evidence="1" type="ORF">A9798_04880</name>
</gene>
<evidence type="ECO:0000313" key="2">
    <source>
        <dbReference type="Proteomes" id="UP000175893"/>
    </source>
</evidence>
<dbReference type="Proteomes" id="UP000175893">
    <property type="component" value="Chromosome"/>
</dbReference>
<dbReference type="EMBL" id="CP016043">
    <property type="protein sequence ID" value="AOV96345.1"/>
    <property type="molecule type" value="Genomic_DNA"/>
</dbReference>
<reference evidence="1 2" key="1">
    <citation type="submission" date="2016-06" db="EMBL/GenBank/DDBJ databases">
        <title>Complete genome sequence of Edwardsiella hoshinae ATCC 35051.</title>
        <authorList>
            <person name="Reichley S.R."/>
            <person name="Waldbieser G.C."/>
            <person name="Lawrence M.L."/>
            <person name="Griffin M.J."/>
        </authorList>
    </citation>
    <scope>NUCLEOTIDE SEQUENCE [LARGE SCALE GENOMIC DNA]</scope>
    <source>
        <strain evidence="1 2">ATCC 35051</strain>
    </source>
</reference>
<proteinExistence type="predicted"/>
<organism evidence="1 2">
    <name type="scientific">Edwardsiella hoshinae</name>
    <dbReference type="NCBI Taxonomy" id="93378"/>
    <lineage>
        <taxon>Bacteria</taxon>
        <taxon>Pseudomonadati</taxon>
        <taxon>Pseudomonadota</taxon>
        <taxon>Gammaproteobacteria</taxon>
        <taxon>Enterobacterales</taxon>
        <taxon>Hafniaceae</taxon>
        <taxon>Edwardsiella</taxon>
    </lineage>
</organism>